<dbReference type="SMART" id="SM00959">
    <property type="entry name" value="Rho_N"/>
    <property type="match status" value="1"/>
</dbReference>
<feature type="region of interest" description="Disordered" evidence="2">
    <location>
        <begin position="236"/>
        <end position="311"/>
    </location>
</feature>
<feature type="compositionally biased region" description="Polar residues" evidence="2">
    <location>
        <begin position="164"/>
        <end position="173"/>
    </location>
</feature>
<name>A0ABD3LXL5_EUCGL</name>
<dbReference type="EMBL" id="JBJKBG010000001">
    <property type="protein sequence ID" value="KAL3755247.1"/>
    <property type="molecule type" value="Genomic_DNA"/>
</dbReference>
<keyword evidence="5" id="KW-1185">Reference proteome</keyword>
<evidence type="ECO:0000313" key="4">
    <source>
        <dbReference type="EMBL" id="KAL3755249.1"/>
    </source>
</evidence>
<organism evidence="4 5">
    <name type="scientific">Eucalyptus globulus</name>
    <name type="common">Tasmanian blue gum</name>
    <dbReference type="NCBI Taxonomy" id="34317"/>
    <lineage>
        <taxon>Eukaryota</taxon>
        <taxon>Viridiplantae</taxon>
        <taxon>Streptophyta</taxon>
        <taxon>Embryophyta</taxon>
        <taxon>Tracheophyta</taxon>
        <taxon>Spermatophyta</taxon>
        <taxon>Magnoliopsida</taxon>
        <taxon>eudicotyledons</taxon>
        <taxon>Gunneridae</taxon>
        <taxon>Pentapetalae</taxon>
        <taxon>rosids</taxon>
        <taxon>malvids</taxon>
        <taxon>Myrtales</taxon>
        <taxon>Myrtaceae</taxon>
        <taxon>Myrtoideae</taxon>
        <taxon>Eucalypteae</taxon>
        <taxon>Eucalyptus</taxon>
    </lineage>
</organism>
<sequence length="599" mass="66382">MQPTGINSCEIMTWDLWDPPHIQVAPESGIDVQCGCQHDFHGGYDVDLLEENAANEMACVQALQILVRKADDEIDELEKHLVCLQSELACVEYEEWPNICCNALKEKIDHFHVSLKRLRCRDQDDSGAHSNVNDEPAERTHDMVKALLRSYCHEKNQKREQFLQTVEGSSSTDAVDYSSAHSNSDEKQWEESHPKALISEPSSTSIKSSSSSALRDETTCNGNMIKVCEPKLEVSDDVEHGNGSAINRSRILNQPLKLQESTAKSDEPSDATTEYTVPDPSIDDGGCNRRTKTSNTAALPENNRNPDKEPIYSDQMLKIALKYGKEEPKDALTKKQALPISSLFVRGETRNSDTESSALTSLVELEDQKSEHVMKTDPGEEDKVSTAVKLLDDASVADRSNLICSKRPQKQKYKREIEQYENVSSPKRSHQVEIAPSASLSKTIGGRMSGIVNECANVNKPPTGKILNELVLAINSEAKSPALAPDVSAGLVYQQQGKRQKTSNTATSMRVTHARVKLGDLEAEVSGSGCKAEPLMIKHEKSDDLHNKLGILRPPAEISLESLKVNDLRAIAKEHKLKNYHKLKKKLLVEQISNTLGRC</sequence>
<keyword evidence="1" id="KW-0175">Coiled coil</keyword>
<feature type="region of interest" description="Disordered" evidence="2">
    <location>
        <begin position="164"/>
        <end position="217"/>
    </location>
</feature>
<feature type="domain" description="Rho termination factor-like N-terminal" evidence="3">
    <location>
        <begin position="559"/>
        <end position="598"/>
    </location>
</feature>
<proteinExistence type="predicted"/>
<evidence type="ECO:0000313" key="5">
    <source>
        <dbReference type="Proteomes" id="UP001634007"/>
    </source>
</evidence>
<reference evidence="4 5" key="1">
    <citation type="submission" date="2024-11" db="EMBL/GenBank/DDBJ databases">
        <title>Chromosome-level genome assembly of Eucalyptus globulus Labill. provides insights into its genome evolution.</title>
        <authorList>
            <person name="Li X."/>
        </authorList>
    </citation>
    <scope>NUCLEOTIDE SEQUENCE [LARGE SCALE GENOMIC DNA]</scope>
    <source>
        <strain evidence="4">CL2024</strain>
        <tissue evidence="4">Fresh tender leaves</tissue>
    </source>
</reference>
<evidence type="ECO:0000256" key="1">
    <source>
        <dbReference type="SAM" id="Coils"/>
    </source>
</evidence>
<comment type="caution">
    <text evidence="4">The sequence shown here is derived from an EMBL/GenBank/DDBJ whole genome shotgun (WGS) entry which is preliminary data.</text>
</comment>
<evidence type="ECO:0000259" key="3">
    <source>
        <dbReference type="SMART" id="SM00959"/>
    </source>
</evidence>
<evidence type="ECO:0000256" key="2">
    <source>
        <dbReference type="SAM" id="MobiDB-lite"/>
    </source>
</evidence>
<gene>
    <name evidence="4" type="ORF">ACJRO7_002318</name>
</gene>
<accession>A0ABD3LXL5</accession>
<feature type="compositionally biased region" description="Basic and acidic residues" evidence="2">
    <location>
        <begin position="183"/>
        <end position="194"/>
    </location>
</feature>
<dbReference type="Pfam" id="PF07498">
    <property type="entry name" value="Rho_N"/>
    <property type="match status" value="1"/>
</dbReference>
<dbReference type="AlphaFoldDB" id="A0ABD3LXL5"/>
<feature type="compositionally biased region" description="Low complexity" evidence="2">
    <location>
        <begin position="199"/>
        <end position="212"/>
    </location>
</feature>
<protein>
    <recommendedName>
        <fullName evidence="3">Rho termination factor-like N-terminal domain-containing protein</fullName>
    </recommendedName>
</protein>
<dbReference type="Proteomes" id="UP001634007">
    <property type="component" value="Unassembled WGS sequence"/>
</dbReference>
<dbReference type="EMBL" id="JBJKBG010000001">
    <property type="protein sequence ID" value="KAL3755249.1"/>
    <property type="molecule type" value="Genomic_DNA"/>
</dbReference>
<feature type="coiled-coil region" evidence="1">
    <location>
        <begin position="60"/>
        <end position="94"/>
    </location>
</feature>
<dbReference type="InterPro" id="IPR011112">
    <property type="entry name" value="Rho-like_N"/>
</dbReference>